<protein>
    <submittedName>
        <fullName evidence="1">Uncharacterized protein</fullName>
    </submittedName>
</protein>
<evidence type="ECO:0000313" key="1">
    <source>
        <dbReference type="EMBL" id="DAE07948.1"/>
    </source>
</evidence>
<reference evidence="1" key="1">
    <citation type="journal article" date="2021" name="Proc. Natl. Acad. Sci. U.S.A.">
        <title>A Catalog of Tens of Thousands of Viruses from Human Metagenomes Reveals Hidden Associations with Chronic Diseases.</title>
        <authorList>
            <person name="Tisza M.J."/>
            <person name="Buck C.B."/>
        </authorList>
    </citation>
    <scope>NUCLEOTIDE SEQUENCE</scope>
    <source>
        <strain evidence="1">CtbLB3</strain>
    </source>
</reference>
<accession>A0A8S5PP15</accession>
<dbReference type="Pfam" id="PF04883">
    <property type="entry name" value="HK97-gp10_like"/>
    <property type="match status" value="1"/>
</dbReference>
<proteinExistence type="predicted"/>
<dbReference type="NCBIfam" id="TIGR01725">
    <property type="entry name" value="phge_HK97_gp10"/>
    <property type="match status" value="1"/>
</dbReference>
<sequence length="172" mass="19318">MSRYGKNMTVKGLDQLIQHLEHLPDEIRGKVGRAATARAADFLRNQIIKNTPRAAQPYRVTLADGTEITRSPGDLARALIIKYIPEAERKRNAASCHKITFKRGADVHGIGYIAHFLEYGTSPHEITLKNGNTWQHPGTQAQPFIEPTFKANKKQIEQIIKQAIQEAVRNTI</sequence>
<dbReference type="InterPro" id="IPR010064">
    <property type="entry name" value="HK97-gp10_tail"/>
</dbReference>
<organism evidence="1">
    <name type="scientific">Siphoviridae sp. ctbLB3</name>
    <dbReference type="NCBI Taxonomy" id="2825565"/>
    <lineage>
        <taxon>Viruses</taxon>
        <taxon>Duplodnaviria</taxon>
        <taxon>Heunggongvirae</taxon>
        <taxon>Uroviricota</taxon>
        <taxon>Caudoviricetes</taxon>
    </lineage>
</organism>
<dbReference type="EMBL" id="BK015460">
    <property type="protein sequence ID" value="DAE07948.1"/>
    <property type="molecule type" value="Genomic_DNA"/>
</dbReference>
<name>A0A8S5PP15_9CAUD</name>